<feature type="domain" description="Amino acid transporter transmembrane" evidence="7">
    <location>
        <begin position="55"/>
        <end position="452"/>
    </location>
</feature>
<evidence type="ECO:0000256" key="6">
    <source>
        <dbReference type="SAM" id="Phobius"/>
    </source>
</evidence>
<organism evidence="8 9">
    <name type="scientific">Strongyloides venezuelensis</name>
    <name type="common">Threadworm</name>
    <dbReference type="NCBI Taxonomy" id="75913"/>
    <lineage>
        <taxon>Eukaryota</taxon>
        <taxon>Metazoa</taxon>
        <taxon>Ecdysozoa</taxon>
        <taxon>Nematoda</taxon>
        <taxon>Chromadorea</taxon>
        <taxon>Rhabditida</taxon>
        <taxon>Tylenchina</taxon>
        <taxon>Panagrolaimomorpha</taxon>
        <taxon>Strongyloidoidea</taxon>
        <taxon>Strongyloididae</taxon>
        <taxon>Strongyloides</taxon>
    </lineage>
</organism>
<name>A0A0K0FTN7_STRVS</name>
<protein>
    <submittedName>
        <fullName evidence="9">Aa_trans domain-containing protein</fullName>
    </submittedName>
</protein>
<feature type="transmembrane region" description="Helical" evidence="6">
    <location>
        <begin position="173"/>
        <end position="196"/>
    </location>
</feature>
<evidence type="ECO:0000259" key="7">
    <source>
        <dbReference type="Pfam" id="PF01490"/>
    </source>
</evidence>
<dbReference type="Gene3D" id="1.20.1740.10">
    <property type="entry name" value="Amino acid/polyamine transporter I"/>
    <property type="match status" value="1"/>
</dbReference>
<proteinExistence type="predicted"/>
<reference evidence="8" key="1">
    <citation type="submission" date="2014-07" db="EMBL/GenBank/DDBJ databases">
        <authorList>
            <person name="Martin A.A"/>
            <person name="De Silva N."/>
        </authorList>
    </citation>
    <scope>NUCLEOTIDE SEQUENCE</scope>
</reference>
<keyword evidence="4 6" id="KW-1133">Transmembrane helix</keyword>
<feature type="transmembrane region" description="Helical" evidence="6">
    <location>
        <begin position="203"/>
        <end position="223"/>
    </location>
</feature>
<keyword evidence="8" id="KW-1185">Reference proteome</keyword>
<dbReference type="FunFam" id="1.20.1740.10:FF:000052">
    <property type="entry name" value="Lysine histidine transporter-like 3"/>
    <property type="match status" value="1"/>
</dbReference>
<evidence type="ECO:0000313" key="8">
    <source>
        <dbReference type="Proteomes" id="UP000035680"/>
    </source>
</evidence>
<evidence type="ECO:0000256" key="1">
    <source>
        <dbReference type="ARBA" id="ARBA00004370"/>
    </source>
</evidence>
<feature type="transmembrane region" description="Helical" evidence="6">
    <location>
        <begin position="84"/>
        <end position="105"/>
    </location>
</feature>
<feature type="transmembrane region" description="Helical" evidence="6">
    <location>
        <begin position="56"/>
        <end position="78"/>
    </location>
</feature>
<dbReference type="GO" id="GO:0016020">
    <property type="term" value="C:membrane"/>
    <property type="evidence" value="ECO:0007669"/>
    <property type="project" value="UniProtKB-SubCell"/>
</dbReference>
<evidence type="ECO:0000256" key="2">
    <source>
        <dbReference type="ARBA" id="ARBA00022448"/>
    </source>
</evidence>
<keyword evidence="3 6" id="KW-0812">Transmembrane</keyword>
<evidence type="ECO:0000313" key="9">
    <source>
        <dbReference type="WBParaSite" id="SVE_1569900.1"/>
    </source>
</evidence>
<dbReference type="Pfam" id="PF01490">
    <property type="entry name" value="Aa_trans"/>
    <property type="match status" value="1"/>
</dbReference>
<keyword evidence="5 6" id="KW-0472">Membrane</keyword>
<dbReference type="InterPro" id="IPR013057">
    <property type="entry name" value="AA_transpt_TM"/>
</dbReference>
<sequence length="520" mass="58176">MDNSGYRESISSNNKKIRTVSFDDVKNIHLPHGEVEHKSDGEWIDGEFIRFRGLHWFVTGLFIIGDMAGGGLVALPTAMIQTGFYFGLICIIILAAVTCFTSICLGRCWQILLRNWPEYESHCRKPYSEMAYRACGPIMKTAISICIDVTQFGIAVVYLLLVAKNLSSLLDAFFDFHVSFCLLILIVAIFLLPVTFLKSPQDFWWAVVCAMITTSIAVILIVWGSIADYEYCHKEKQMPEFVITNYFVGLGTFLFAYGGHSSLPTIQHDMKQPSHFTRASIFAFCGIFALYLPAGIMGFLTYGDSLRDSIIQSLQTTWIQQAVNICITIHCILTLTIVFNPLNQEIEELFNVPQKFGPKRIIVRTTIMILVVFVAESVPNFGPLLDLIGGTTITTTSVLLPVTFYMMLSARQKLIEENGKDIGRSVTFKELLKYCPKVTLILCVVIFIIGLIGGVAATYSSIRELTSTHFSKPCYVSVFEKSTTTSTNSGYTNCCGHYQNISIYGDTQKYCSSPELSFYS</sequence>
<evidence type="ECO:0000256" key="4">
    <source>
        <dbReference type="ARBA" id="ARBA00022989"/>
    </source>
</evidence>
<comment type="subcellular location">
    <subcellularLocation>
        <location evidence="1">Membrane</location>
    </subcellularLocation>
</comment>
<feature type="transmembrane region" description="Helical" evidence="6">
    <location>
        <begin position="361"/>
        <end position="381"/>
    </location>
</feature>
<feature type="transmembrane region" description="Helical" evidence="6">
    <location>
        <begin position="387"/>
        <end position="408"/>
    </location>
</feature>
<accession>A0A0K0FTN7</accession>
<keyword evidence="2" id="KW-0813">Transport</keyword>
<feature type="transmembrane region" description="Helical" evidence="6">
    <location>
        <begin position="438"/>
        <end position="459"/>
    </location>
</feature>
<feature type="transmembrane region" description="Helical" evidence="6">
    <location>
        <begin position="322"/>
        <end position="340"/>
    </location>
</feature>
<evidence type="ECO:0000256" key="5">
    <source>
        <dbReference type="ARBA" id="ARBA00023136"/>
    </source>
</evidence>
<reference evidence="9" key="2">
    <citation type="submission" date="2015-08" db="UniProtKB">
        <authorList>
            <consortium name="WormBaseParasite"/>
        </authorList>
    </citation>
    <scope>IDENTIFICATION</scope>
</reference>
<feature type="transmembrane region" description="Helical" evidence="6">
    <location>
        <begin position="243"/>
        <end position="260"/>
    </location>
</feature>
<dbReference type="PANTHER" id="PTHR48017">
    <property type="entry name" value="OS05G0424000 PROTEIN-RELATED"/>
    <property type="match status" value="1"/>
</dbReference>
<dbReference type="Proteomes" id="UP000035680">
    <property type="component" value="Unassembled WGS sequence"/>
</dbReference>
<dbReference type="AlphaFoldDB" id="A0A0K0FTN7"/>
<dbReference type="WBParaSite" id="SVE_1569900.1">
    <property type="protein sequence ID" value="SVE_1569900.1"/>
    <property type="gene ID" value="SVE_1569900"/>
</dbReference>
<feature type="transmembrane region" description="Helical" evidence="6">
    <location>
        <begin position="142"/>
        <end position="161"/>
    </location>
</feature>
<feature type="transmembrane region" description="Helical" evidence="6">
    <location>
        <begin position="281"/>
        <end position="302"/>
    </location>
</feature>
<evidence type="ECO:0000256" key="3">
    <source>
        <dbReference type="ARBA" id="ARBA00022692"/>
    </source>
</evidence>
<dbReference type="STRING" id="75913.A0A0K0FTN7"/>